<evidence type="ECO:0000259" key="4">
    <source>
        <dbReference type="Pfam" id="PF03328"/>
    </source>
</evidence>
<dbReference type="Pfam" id="PF03328">
    <property type="entry name" value="HpcH_HpaI"/>
    <property type="match status" value="1"/>
</dbReference>
<dbReference type="RefSeq" id="WP_134189939.1">
    <property type="nucleotide sequence ID" value="NZ_JBHLUW010000027.1"/>
</dbReference>
<dbReference type="Gene3D" id="3.20.20.60">
    <property type="entry name" value="Phosphoenolpyruvate-binding domains"/>
    <property type="match status" value="1"/>
</dbReference>
<evidence type="ECO:0000256" key="3">
    <source>
        <dbReference type="ARBA" id="ARBA00023239"/>
    </source>
</evidence>
<dbReference type="OrthoDB" id="86160at2"/>
<sequence>MQKSPANPSAYLSNPLQKPAGITLGIGVTSPSPELVQMFAHAGFDYVLIDMEHGPISIETAYRMVTATIGTPAEAWIRVTHNDAAQIKLALDTGAKSIIVPMITCLKDAEDAVSYAKYPPQGIRGWGPFRAQYQWQTNMLDYAKRANEETSLYVLIEHPGAVRDLDAILDLEGVAGAIPAPFDLAVNMGFTDGPNHPEVRKTIEEVIRKIKAKRARMPSFAITPEQAAEAIRLGVNDLFLGFDPMYIQASVQLFMATLAKLRDGA</sequence>
<gene>
    <name evidence="5" type="ORF">BX592_101389</name>
</gene>
<dbReference type="PANTHER" id="PTHR30502:SF0">
    <property type="entry name" value="PHOSPHOENOLPYRUVATE CARBOXYLASE FAMILY PROTEIN"/>
    <property type="match status" value="1"/>
</dbReference>
<dbReference type="SUPFAM" id="SSF51621">
    <property type="entry name" value="Phosphoenolpyruvate/pyruvate domain"/>
    <property type="match status" value="1"/>
</dbReference>
<keyword evidence="3" id="KW-0456">Lyase</keyword>
<organism evidence="5 6">
    <name type="scientific">Paraburkholderia rhizosphaerae</name>
    <dbReference type="NCBI Taxonomy" id="480658"/>
    <lineage>
        <taxon>Bacteria</taxon>
        <taxon>Pseudomonadati</taxon>
        <taxon>Pseudomonadota</taxon>
        <taxon>Betaproteobacteria</taxon>
        <taxon>Burkholderiales</taxon>
        <taxon>Burkholderiaceae</taxon>
        <taxon>Paraburkholderia</taxon>
    </lineage>
</organism>
<dbReference type="GO" id="GO:0046872">
    <property type="term" value="F:metal ion binding"/>
    <property type="evidence" value="ECO:0007669"/>
    <property type="project" value="UniProtKB-KW"/>
</dbReference>
<dbReference type="InterPro" id="IPR040442">
    <property type="entry name" value="Pyrv_kinase-like_dom_sf"/>
</dbReference>
<keyword evidence="2" id="KW-0479">Metal-binding</keyword>
<accession>A0A4R8M481</accession>
<dbReference type="AlphaFoldDB" id="A0A4R8M481"/>
<dbReference type="Proteomes" id="UP000295509">
    <property type="component" value="Unassembled WGS sequence"/>
</dbReference>
<name>A0A4R8M481_9BURK</name>
<comment type="similarity">
    <text evidence="1">Belongs to the HpcH/HpaI aldolase family.</text>
</comment>
<dbReference type="EMBL" id="SORE01000001">
    <property type="protein sequence ID" value="TDY54933.1"/>
    <property type="molecule type" value="Genomic_DNA"/>
</dbReference>
<evidence type="ECO:0000256" key="2">
    <source>
        <dbReference type="ARBA" id="ARBA00022723"/>
    </source>
</evidence>
<comment type="caution">
    <text evidence="5">The sequence shown here is derived from an EMBL/GenBank/DDBJ whole genome shotgun (WGS) entry which is preliminary data.</text>
</comment>
<dbReference type="GO" id="GO:0016832">
    <property type="term" value="F:aldehyde-lyase activity"/>
    <property type="evidence" value="ECO:0007669"/>
    <property type="project" value="TreeGrafter"/>
</dbReference>
<proteinExistence type="inferred from homology"/>
<evidence type="ECO:0000313" key="5">
    <source>
        <dbReference type="EMBL" id="TDY54933.1"/>
    </source>
</evidence>
<dbReference type="PANTHER" id="PTHR30502">
    <property type="entry name" value="2-KETO-3-DEOXY-L-RHAMNONATE ALDOLASE"/>
    <property type="match status" value="1"/>
</dbReference>
<evidence type="ECO:0000313" key="6">
    <source>
        <dbReference type="Proteomes" id="UP000295509"/>
    </source>
</evidence>
<feature type="domain" description="HpcH/HpaI aldolase/citrate lyase" evidence="4">
    <location>
        <begin position="29"/>
        <end position="244"/>
    </location>
</feature>
<dbReference type="GO" id="GO:0005737">
    <property type="term" value="C:cytoplasm"/>
    <property type="evidence" value="ECO:0007669"/>
    <property type="project" value="TreeGrafter"/>
</dbReference>
<protein>
    <submittedName>
        <fullName evidence="5">4-hydroxy-2-oxoheptanedioate aldolase/2-dehydro-3-deoxy-L-rhamnonate aldolase</fullName>
    </submittedName>
</protein>
<reference evidence="5 6" key="1">
    <citation type="submission" date="2019-03" db="EMBL/GenBank/DDBJ databases">
        <title>Genomic Encyclopedia of Type Strains, Phase III (KMG-III): the genomes of soil and plant-associated and newly described type strains.</title>
        <authorList>
            <person name="Whitman W."/>
        </authorList>
    </citation>
    <scope>NUCLEOTIDE SEQUENCE [LARGE SCALE GENOMIC DNA]</scope>
    <source>
        <strain evidence="5 6">LMG 29544</strain>
    </source>
</reference>
<evidence type="ECO:0000256" key="1">
    <source>
        <dbReference type="ARBA" id="ARBA00005568"/>
    </source>
</evidence>
<dbReference type="InterPro" id="IPR050251">
    <property type="entry name" value="HpcH-HpaI_aldolase"/>
</dbReference>
<dbReference type="InterPro" id="IPR005000">
    <property type="entry name" value="Aldolase/citrate-lyase_domain"/>
</dbReference>
<dbReference type="InterPro" id="IPR015813">
    <property type="entry name" value="Pyrv/PenolPyrv_kinase-like_dom"/>
</dbReference>
<keyword evidence="6" id="KW-1185">Reference proteome</keyword>